<name>A0A2T5UCR6_9SPHN</name>
<feature type="compositionally biased region" description="Basic and acidic residues" evidence="1">
    <location>
        <begin position="19"/>
        <end position="38"/>
    </location>
</feature>
<accession>A0A2T5UCR6</accession>
<organism evidence="2 3">
    <name type="scientific">Sphingomonas faeni</name>
    <dbReference type="NCBI Taxonomy" id="185950"/>
    <lineage>
        <taxon>Bacteria</taxon>
        <taxon>Pseudomonadati</taxon>
        <taxon>Pseudomonadota</taxon>
        <taxon>Alphaproteobacteria</taxon>
        <taxon>Sphingomonadales</taxon>
        <taxon>Sphingomonadaceae</taxon>
        <taxon>Sphingomonas</taxon>
    </lineage>
</organism>
<gene>
    <name evidence="2" type="ORF">C8J25_101810</name>
</gene>
<sequence>MFTLLFLPGKGRGTAARRAGVEGDHPERTASKNEYGNR</sequence>
<dbReference type="AlphaFoldDB" id="A0A2T5UCR6"/>
<proteinExistence type="predicted"/>
<dbReference type="Proteomes" id="UP000244013">
    <property type="component" value="Unassembled WGS sequence"/>
</dbReference>
<evidence type="ECO:0000313" key="2">
    <source>
        <dbReference type="EMBL" id="PTW49302.1"/>
    </source>
</evidence>
<evidence type="ECO:0000313" key="3">
    <source>
        <dbReference type="Proteomes" id="UP000244013"/>
    </source>
</evidence>
<dbReference type="EMBL" id="QAYE01000001">
    <property type="protein sequence ID" value="PTW49302.1"/>
    <property type="molecule type" value="Genomic_DNA"/>
</dbReference>
<comment type="caution">
    <text evidence="2">The sequence shown here is derived from an EMBL/GenBank/DDBJ whole genome shotgun (WGS) entry which is preliminary data.</text>
</comment>
<feature type="region of interest" description="Disordered" evidence="1">
    <location>
        <begin position="1"/>
        <end position="38"/>
    </location>
</feature>
<evidence type="ECO:0000256" key="1">
    <source>
        <dbReference type="SAM" id="MobiDB-lite"/>
    </source>
</evidence>
<reference evidence="2 3" key="1">
    <citation type="submission" date="2018-04" db="EMBL/GenBank/DDBJ databases">
        <title>Genomic Encyclopedia of Type Strains, Phase III (KMG-III): the genomes of soil and plant-associated and newly described type strains.</title>
        <authorList>
            <person name="Whitman W."/>
        </authorList>
    </citation>
    <scope>NUCLEOTIDE SEQUENCE [LARGE SCALE GENOMIC DNA]</scope>
    <source>
        <strain evidence="2 3">MA-olki</strain>
    </source>
</reference>
<protein>
    <submittedName>
        <fullName evidence="2">Uncharacterized protein</fullName>
    </submittedName>
</protein>